<comment type="caution">
    <text evidence="1">The sequence shown here is derived from an EMBL/GenBank/DDBJ whole genome shotgun (WGS) entry which is preliminary data.</text>
</comment>
<reference evidence="1 2" key="1">
    <citation type="submission" date="2022-05" db="EMBL/GenBank/DDBJ databases">
        <authorList>
            <consortium name="Genoscope - CEA"/>
            <person name="William W."/>
        </authorList>
    </citation>
    <scope>NUCLEOTIDE SEQUENCE [LARGE SCALE GENOMIC DNA]</scope>
</reference>
<accession>A0ABN8PXB5</accession>
<protein>
    <submittedName>
        <fullName evidence="1">Uncharacterized protein</fullName>
    </submittedName>
</protein>
<dbReference type="Gene3D" id="3.40.1800.10">
    <property type="entry name" value="His-Me finger endonucleases"/>
    <property type="match status" value="1"/>
</dbReference>
<name>A0ABN8PXB5_9CNID</name>
<evidence type="ECO:0000313" key="1">
    <source>
        <dbReference type="EMBL" id="CAH3152811.1"/>
    </source>
</evidence>
<sequence>MQEMLKEVEYCRKTIGTRFKEPLQMTDEEEILFRQAEQCHICGQKYKEMEKEIRVRDHCHITGCTAEVLTRTEIGAIGKEHDLEINCIPNNMEKYVAFMLGKHLVFMDSFQFTADSLEQLADNLPADKFKYTRQVFQDKELALMKKK</sequence>
<keyword evidence="2" id="KW-1185">Reference proteome</keyword>
<gene>
    <name evidence="1" type="ORF">PEVE_00000897</name>
</gene>
<dbReference type="InterPro" id="IPR038563">
    <property type="entry name" value="Endonuclease_7_sf"/>
</dbReference>
<evidence type="ECO:0000313" key="2">
    <source>
        <dbReference type="Proteomes" id="UP001159427"/>
    </source>
</evidence>
<organism evidence="1 2">
    <name type="scientific">Porites evermanni</name>
    <dbReference type="NCBI Taxonomy" id="104178"/>
    <lineage>
        <taxon>Eukaryota</taxon>
        <taxon>Metazoa</taxon>
        <taxon>Cnidaria</taxon>
        <taxon>Anthozoa</taxon>
        <taxon>Hexacorallia</taxon>
        <taxon>Scleractinia</taxon>
        <taxon>Fungiina</taxon>
        <taxon>Poritidae</taxon>
        <taxon>Porites</taxon>
    </lineage>
</organism>
<dbReference type="Proteomes" id="UP001159427">
    <property type="component" value="Unassembled WGS sequence"/>
</dbReference>
<dbReference type="EMBL" id="CALNXI010001043">
    <property type="protein sequence ID" value="CAH3152811.1"/>
    <property type="molecule type" value="Genomic_DNA"/>
</dbReference>
<proteinExistence type="predicted"/>
<feature type="non-terminal residue" evidence="1">
    <location>
        <position position="147"/>
    </location>
</feature>